<dbReference type="PANTHER" id="PTHR12606:SF141">
    <property type="entry name" value="GH15225P-RELATED"/>
    <property type="match status" value="1"/>
</dbReference>
<dbReference type="SUPFAM" id="SSF54001">
    <property type="entry name" value="Cysteine proteinases"/>
    <property type="match status" value="1"/>
</dbReference>
<feature type="region of interest" description="Disordered" evidence="6">
    <location>
        <begin position="1"/>
        <end position="255"/>
    </location>
</feature>
<feature type="compositionally biased region" description="Acidic residues" evidence="6">
    <location>
        <begin position="884"/>
        <end position="893"/>
    </location>
</feature>
<dbReference type="GO" id="GO:0005634">
    <property type="term" value="C:nucleus"/>
    <property type="evidence" value="ECO:0007669"/>
    <property type="project" value="TreeGrafter"/>
</dbReference>
<feature type="region of interest" description="Disordered" evidence="6">
    <location>
        <begin position="873"/>
        <end position="893"/>
    </location>
</feature>
<dbReference type="OrthoDB" id="1939479at2759"/>
<keyword evidence="4" id="KW-0788">Thiol protease</keyword>
<proteinExistence type="inferred from homology"/>
<dbReference type="EMBL" id="FQ311430">
    <property type="protein sequence ID" value="CBQ67759.1"/>
    <property type="molecule type" value="Genomic_DNA"/>
</dbReference>
<evidence type="ECO:0000256" key="5">
    <source>
        <dbReference type="SAM" id="Coils"/>
    </source>
</evidence>
<feature type="compositionally biased region" description="Polar residues" evidence="6">
    <location>
        <begin position="33"/>
        <end position="59"/>
    </location>
</feature>
<feature type="region of interest" description="Disordered" evidence="6">
    <location>
        <begin position="269"/>
        <end position="478"/>
    </location>
</feature>
<dbReference type="Proteomes" id="UP000008867">
    <property type="component" value="Chromosome 1"/>
</dbReference>
<feature type="compositionally biased region" description="Low complexity" evidence="6">
    <location>
        <begin position="17"/>
        <end position="29"/>
    </location>
</feature>
<feature type="compositionally biased region" description="Low complexity" evidence="6">
    <location>
        <begin position="137"/>
        <end position="155"/>
    </location>
</feature>
<dbReference type="HOGENOM" id="CLU_316678_0_0_1"/>
<dbReference type="PANTHER" id="PTHR12606">
    <property type="entry name" value="SENTRIN/SUMO-SPECIFIC PROTEASE"/>
    <property type="match status" value="1"/>
</dbReference>
<organism evidence="8 9">
    <name type="scientific">Sporisorium reilianum (strain SRZ2)</name>
    <name type="common">Maize head smut fungus</name>
    <dbReference type="NCBI Taxonomy" id="999809"/>
    <lineage>
        <taxon>Eukaryota</taxon>
        <taxon>Fungi</taxon>
        <taxon>Dikarya</taxon>
        <taxon>Basidiomycota</taxon>
        <taxon>Ustilaginomycotina</taxon>
        <taxon>Ustilaginomycetes</taxon>
        <taxon>Ustilaginales</taxon>
        <taxon>Ustilaginaceae</taxon>
        <taxon>Sporisorium</taxon>
    </lineage>
</organism>
<evidence type="ECO:0000259" key="7">
    <source>
        <dbReference type="PROSITE" id="PS50600"/>
    </source>
</evidence>
<keyword evidence="3" id="KW-0378">Hydrolase</keyword>
<dbReference type="InterPro" id="IPR003653">
    <property type="entry name" value="Peptidase_C48_C"/>
</dbReference>
<feature type="region of interest" description="Disordered" evidence="6">
    <location>
        <begin position="686"/>
        <end position="709"/>
    </location>
</feature>
<keyword evidence="9" id="KW-1185">Reference proteome</keyword>
<evidence type="ECO:0000256" key="2">
    <source>
        <dbReference type="ARBA" id="ARBA00022670"/>
    </source>
</evidence>
<evidence type="ECO:0000256" key="3">
    <source>
        <dbReference type="ARBA" id="ARBA00022801"/>
    </source>
</evidence>
<dbReference type="GO" id="GO:0016929">
    <property type="term" value="F:deSUMOylase activity"/>
    <property type="evidence" value="ECO:0007669"/>
    <property type="project" value="TreeGrafter"/>
</dbReference>
<protein>
    <submittedName>
        <fullName evidence="8">Related to Sentrin-specific protease 1</fullName>
    </submittedName>
</protein>
<keyword evidence="2 8" id="KW-0645">Protease</keyword>
<evidence type="ECO:0000256" key="6">
    <source>
        <dbReference type="SAM" id="MobiDB-lite"/>
    </source>
</evidence>
<accession>E6ZKA6</accession>
<feature type="compositionally biased region" description="Acidic residues" evidence="6">
    <location>
        <begin position="324"/>
        <end position="338"/>
    </location>
</feature>
<feature type="compositionally biased region" description="Polar residues" evidence="6">
    <location>
        <begin position="426"/>
        <end position="446"/>
    </location>
</feature>
<dbReference type="PROSITE" id="PS50600">
    <property type="entry name" value="ULP_PROTEASE"/>
    <property type="match status" value="1"/>
</dbReference>
<dbReference type="GO" id="GO:0006508">
    <property type="term" value="P:proteolysis"/>
    <property type="evidence" value="ECO:0007669"/>
    <property type="project" value="UniProtKB-KW"/>
</dbReference>
<dbReference type="GO" id="GO:0016926">
    <property type="term" value="P:protein desumoylation"/>
    <property type="evidence" value="ECO:0007669"/>
    <property type="project" value="TreeGrafter"/>
</dbReference>
<dbReference type="Pfam" id="PF02902">
    <property type="entry name" value="Peptidase_C48"/>
    <property type="match status" value="1"/>
</dbReference>
<evidence type="ECO:0000256" key="1">
    <source>
        <dbReference type="ARBA" id="ARBA00005234"/>
    </source>
</evidence>
<feature type="region of interest" description="Disordered" evidence="6">
    <location>
        <begin position="612"/>
        <end position="637"/>
    </location>
</feature>
<evidence type="ECO:0000256" key="4">
    <source>
        <dbReference type="ARBA" id="ARBA00022807"/>
    </source>
</evidence>
<reference evidence="8 9" key="1">
    <citation type="journal article" date="2010" name="Science">
        <title>Pathogenicity determinants in smut fungi revealed by genome comparison.</title>
        <authorList>
            <person name="Schirawski J."/>
            <person name="Mannhaupt G."/>
            <person name="Muench K."/>
            <person name="Brefort T."/>
            <person name="Schipper K."/>
            <person name="Doehlemann G."/>
            <person name="Di Stasio M."/>
            <person name="Roessel N."/>
            <person name="Mendoza-Mendoza A."/>
            <person name="Pester D."/>
            <person name="Mueller O."/>
            <person name="Winterberg B."/>
            <person name="Meyer E."/>
            <person name="Ghareeb H."/>
            <person name="Wollenberg T."/>
            <person name="Muensterkoetter M."/>
            <person name="Wong P."/>
            <person name="Walter M."/>
            <person name="Stukenbrock E."/>
            <person name="Gueldener U."/>
            <person name="Kahmann R."/>
        </authorList>
    </citation>
    <scope>NUCLEOTIDE SEQUENCE [LARGE SCALE GENOMIC DNA]</scope>
    <source>
        <strain evidence="9">SRZ2</strain>
    </source>
</reference>
<dbReference type="VEuPathDB" id="FungiDB:sr11709"/>
<keyword evidence="5" id="KW-0175">Coiled coil</keyword>
<evidence type="ECO:0000313" key="8">
    <source>
        <dbReference type="EMBL" id="CBQ67759.1"/>
    </source>
</evidence>
<feature type="compositionally biased region" description="Polar residues" evidence="6">
    <location>
        <begin position="156"/>
        <end position="165"/>
    </location>
</feature>
<feature type="compositionally biased region" description="Low complexity" evidence="6">
    <location>
        <begin position="108"/>
        <end position="125"/>
    </location>
</feature>
<evidence type="ECO:0000313" key="9">
    <source>
        <dbReference type="Proteomes" id="UP000008867"/>
    </source>
</evidence>
<dbReference type="InterPro" id="IPR038765">
    <property type="entry name" value="Papain-like_cys_pep_sf"/>
</dbReference>
<feature type="compositionally biased region" description="Low complexity" evidence="6">
    <location>
        <begin position="457"/>
        <end position="470"/>
    </location>
</feature>
<dbReference type="AlphaFoldDB" id="E6ZKA6"/>
<feature type="coiled-coil region" evidence="5">
    <location>
        <begin position="584"/>
        <end position="611"/>
    </location>
</feature>
<comment type="similarity">
    <text evidence="1">Belongs to the peptidase C48 family.</text>
</comment>
<dbReference type="Gene3D" id="3.40.395.10">
    <property type="entry name" value="Adenoviral Proteinase, Chain A"/>
    <property type="match status" value="1"/>
</dbReference>
<gene>
    <name evidence="8" type="ORF">sr11709</name>
</gene>
<dbReference type="eggNOG" id="KOG0778">
    <property type="taxonomic scope" value="Eukaryota"/>
</dbReference>
<name>E6ZKA6_SPORE</name>
<sequence>MPLKRGRSALDTLSQTSEASSSSSSSASAVVLNGTSIEKPTNSTMRRFTNLISNALSSSSRKRQKLIEQPNPHGRLLLSTDTMTPEPASSSSPASGFVDLTPSKTPFATAEASTSSSDTRLLLSSQEGAIRDPLGRTSLSSSPSPSPSTPSASALMTDTRSSSEQAAEKQIQHPSPPSSPLATSLNPANMDLDLDLKPESQPEPDLEAALDPPPTQDESIITDSQSDRPVDDADNDAEQTGPTDADVDHIQAVAHAKVGEHIEGLLDWSRALSSTEPNPPSAPASNAGNRAITSPDHDQDAVATNDSGADTVENPSAEVVDLVSDSDDSNSENEDPDKENDVSRVNATPRLDSDVSLSSFPAQRAAQEATRASSSRHSFIAPLAQKFQRKQRHDPQAKSRFSFAPAQANASEPGDMSATEEVRSIGRQSRFFQPTRRSAPQHSTPLPNERPSRPDRSFSFSSNTSIPSVSAISTKMPSSTVYRKRNPIYSRKHSDSVELHREHTIKLSIDRALRSINNIRSSARTPLLHPKQFHELAVKTQMVHALLAEDNPKHAQQADFLSAMTQKFMRQRQRDAETAVLPVSQVKLREKERLEKEMKARERKIRGILGRKPLPNQMDEKGEEGANSAFTKKGVVSDTQGAQVSDFDVAKLRPRQWLNDEVINFYGTLILNRANEADKKRTEAMVAAKDAPAPPAPTAKGTKKGKPQRPYDRSLDAFWRVHFFNSFFWSNLKKRGHDGVKRWTRRIDIFSKDIILFPINVGNAHWVCGAINMRKHRFEYYDSLGAFNQSAFELMRDYVVAEARDKLKKDIDLRGWTDHFSDESPQQENNFDCGVFASQTLEQLSRRDYHTPIPLSKPAIVWKGGSLDEGAEKLSLGGEGAGADGEEDDDDEEYEWNFGQQNMPYLRRRMAYEIYSKQLLD</sequence>
<feature type="domain" description="Ubiquitin-like protease family profile" evidence="7">
    <location>
        <begin position="642"/>
        <end position="844"/>
    </location>
</feature>